<dbReference type="AlphaFoldDB" id="A0A8D3C494"/>
<feature type="region of interest" description="Disordered" evidence="1">
    <location>
        <begin position="52"/>
        <end position="92"/>
    </location>
</feature>
<proteinExistence type="predicted"/>
<sequence length="92" mass="10073">KHGRVSCHPPEGIRQVFLDKERRDGNDTHLNACPPVLMTVWMTFATCSKHVQRTAREAARRISPTVRSDSEVETNKSRSPPPAAAGPAPTAS</sequence>
<reference evidence="2" key="1">
    <citation type="submission" date="2023-05" db="EMBL/GenBank/DDBJ databases">
        <title>High-quality long-read genome of Scophthalmus maximus.</title>
        <authorList>
            <person name="Lien S."/>
            <person name="Martinez P."/>
        </authorList>
    </citation>
    <scope>NUCLEOTIDE SEQUENCE [LARGE SCALE GENOMIC DNA]</scope>
</reference>
<dbReference type="Ensembl" id="ENSSMAT00000054580.1">
    <property type="protein sequence ID" value="ENSSMAP00000042102.1"/>
    <property type="gene ID" value="ENSSMAG00000029149.1"/>
</dbReference>
<dbReference type="Proteomes" id="UP000694558">
    <property type="component" value="Chromosome 13"/>
</dbReference>
<dbReference type="GeneTree" id="ENSGT00990000204195"/>
<name>A0A8D3C494_SCOMX</name>
<reference evidence="2" key="2">
    <citation type="submission" date="2025-08" db="UniProtKB">
        <authorList>
            <consortium name="Ensembl"/>
        </authorList>
    </citation>
    <scope>IDENTIFICATION</scope>
</reference>
<protein>
    <submittedName>
        <fullName evidence="2">Uncharacterized protein</fullName>
    </submittedName>
</protein>
<organism evidence="2 3">
    <name type="scientific">Scophthalmus maximus</name>
    <name type="common">Turbot</name>
    <name type="synonym">Psetta maxima</name>
    <dbReference type="NCBI Taxonomy" id="52904"/>
    <lineage>
        <taxon>Eukaryota</taxon>
        <taxon>Metazoa</taxon>
        <taxon>Chordata</taxon>
        <taxon>Craniata</taxon>
        <taxon>Vertebrata</taxon>
        <taxon>Euteleostomi</taxon>
        <taxon>Actinopterygii</taxon>
        <taxon>Neopterygii</taxon>
        <taxon>Teleostei</taxon>
        <taxon>Neoteleostei</taxon>
        <taxon>Acanthomorphata</taxon>
        <taxon>Carangaria</taxon>
        <taxon>Pleuronectiformes</taxon>
        <taxon>Pleuronectoidei</taxon>
        <taxon>Scophthalmidae</taxon>
        <taxon>Scophthalmus</taxon>
    </lineage>
</organism>
<evidence type="ECO:0000313" key="2">
    <source>
        <dbReference type="Ensembl" id="ENSSMAP00000042102.1"/>
    </source>
</evidence>
<evidence type="ECO:0000256" key="1">
    <source>
        <dbReference type="SAM" id="MobiDB-lite"/>
    </source>
</evidence>
<evidence type="ECO:0000313" key="3">
    <source>
        <dbReference type="Proteomes" id="UP000694558"/>
    </source>
</evidence>
<accession>A0A8D3C494</accession>